<dbReference type="STRING" id="1121428.DESHY_20122"/>
<gene>
    <name evidence="1" type="ORF">DESHY_20122</name>
</gene>
<evidence type="ECO:0000313" key="1">
    <source>
        <dbReference type="EMBL" id="CCO08253.1"/>
    </source>
</evidence>
<sequence length="90" mass="10089">MSTCYVDVDPQVVKEVISHLKDKNPDSIIVLPVVQALETYSPTKKKDYFRIKYEAIIPKDAIIGGSCLTDFGALIVMRVPKNRIKPGKQL</sequence>
<protein>
    <submittedName>
        <fullName evidence="1">Uncharacterized protein</fullName>
    </submittedName>
</protein>
<dbReference type="OrthoDB" id="2971466at2"/>
<reference evidence="1 2" key="1">
    <citation type="journal article" date="2013" name="Genome Announc.">
        <title>Genome Sequence of the Sulfate-Reducing Bacterium Desulfotomaculum hydrothermale Lam5(T).</title>
        <authorList>
            <person name="Amin O."/>
            <person name="Fardeau M.L."/>
            <person name="Valette O."/>
            <person name="Hirschler-Rea A."/>
            <person name="Barbe V."/>
            <person name="Medigue C."/>
            <person name="Vacherie B."/>
            <person name="Ollivier B."/>
            <person name="Bertin P.N."/>
            <person name="Dolla A."/>
        </authorList>
    </citation>
    <scope>NUCLEOTIDE SEQUENCE [LARGE SCALE GENOMIC DNA]</scope>
    <source>
        <strain evidence="2">Lam5 / DSM 18033</strain>
    </source>
</reference>
<keyword evidence="2" id="KW-1185">Reference proteome</keyword>
<dbReference type="RefSeq" id="WP_008411589.1">
    <property type="nucleotide sequence ID" value="NZ_CAOS01000009.1"/>
</dbReference>
<accession>K8E9K1</accession>
<dbReference type="EMBL" id="CAOS01000009">
    <property type="protein sequence ID" value="CCO08253.1"/>
    <property type="molecule type" value="Genomic_DNA"/>
</dbReference>
<proteinExistence type="predicted"/>
<name>K8E9K1_9FIRM</name>
<comment type="caution">
    <text evidence="1">The sequence shown here is derived from an EMBL/GenBank/DDBJ whole genome shotgun (WGS) entry which is preliminary data.</text>
</comment>
<evidence type="ECO:0000313" key="2">
    <source>
        <dbReference type="Proteomes" id="UP000009315"/>
    </source>
</evidence>
<organism evidence="1 2">
    <name type="scientific">Desulforamulus hydrothermalis Lam5 = DSM 18033</name>
    <dbReference type="NCBI Taxonomy" id="1121428"/>
    <lineage>
        <taxon>Bacteria</taxon>
        <taxon>Bacillati</taxon>
        <taxon>Bacillota</taxon>
        <taxon>Clostridia</taxon>
        <taxon>Eubacteriales</taxon>
        <taxon>Peptococcaceae</taxon>
        <taxon>Desulforamulus</taxon>
    </lineage>
</organism>
<dbReference type="AlphaFoldDB" id="K8E9K1"/>
<dbReference type="Proteomes" id="UP000009315">
    <property type="component" value="Unassembled WGS sequence"/>
</dbReference>